<dbReference type="EMBL" id="FTNR01000012">
    <property type="protein sequence ID" value="SIS11991.1"/>
    <property type="molecule type" value="Genomic_DNA"/>
</dbReference>
<evidence type="ECO:0000259" key="10">
    <source>
        <dbReference type="SMART" id="SM01194"/>
    </source>
</evidence>
<dbReference type="FunFam" id="3.30.960.10:FF:000003">
    <property type="entry name" value="Peptide chain release factor subunit 1"/>
    <property type="match status" value="1"/>
</dbReference>
<dbReference type="InterPro" id="IPR004403">
    <property type="entry name" value="Peptide_chain-rel_eRF1/aRF1"/>
</dbReference>
<dbReference type="Pfam" id="PF03465">
    <property type="entry name" value="eRF1_3"/>
    <property type="match status" value="1"/>
</dbReference>
<evidence type="ECO:0000256" key="7">
    <source>
        <dbReference type="ARBA" id="ARBA00022917"/>
    </source>
</evidence>
<sequence>MSQEGDQEQSDRKKYEFRKVIEDLKDFDGSGTQLVTIYIPEDRQISDVVQHVTQEHSEAANIKSKQTRTAVQDALTSIKDRLRYYDVYPPENGMVLFSGAVDSGGGRTDMVTKVLESPPQPVESFRYHCDSDFLTEPLEHMLADQGLYGLIVLDRREANVGWLKGKRIEPVKSASSLVPGKQRKGGQSAQRFARLRLEAIDNFYQEVAGMANDLFVAKRHELDGILVGGPSPTKDEFLDGDYLHHEIQDNVIGKFDVAYTDESGLKDLVDNAEEALADAEVMKDKNEMEEFFKELNAGDLATYGFEQTRRNLVMGAVDRLLISEDLRKDVVVYDCAECGNTDYEVLDRRKSTPSHTCSDCGAEVDVTDDDREDAIDHLIEIAEQRGTETKFISTDFEKGEQLYNAFGGFAGILRYSTGV</sequence>
<reference evidence="12" key="1">
    <citation type="submission" date="2017-01" db="EMBL/GenBank/DDBJ databases">
        <authorList>
            <person name="Varghese N."/>
            <person name="Submissions S."/>
        </authorList>
    </citation>
    <scope>NUCLEOTIDE SEQUENCE [LARGE SCALE GENOMIC DNA]</scope>
    <source>
        <strain evidence="12">type strain: HArc-</strain>
    </source>
</reference>
<evidence type="ECO:0000256" key="6">
    <source>
        <dbReference type="ARBA" id="ARBA00022490"/>
    </source>
</evidence>
<evidence type="ECO:0000313" key="11">
    <source>
        <dbReference type="EMBL" id="SIS11991.1"/>
    </source>
</evidence>
<dbReference type="SMART" id="SM01194">
    <property type="entry name" value="eRF1_1"/>
    <property type="match status" value="1"/>
</dbReference>
<evidence type="ECO:0000256" key="9">
    <source>
        <dbReference type="HAMAP-Rule" id="MF_00424"/>
    </source>
</evidence>
<dbReference type="NCBIfam" id="TIGR03676">
    <property type="entry name" value="aRF1_eRF1"/>
    <property type="match status" value="1"/>
</dbReference>
<dbReference type="RefSeq" id="WP_076610089.1">
    <property type="nucleotide sequence ID" value="NZ_FTNR01000012.1"/>
</dbReference>
<dbReference type="SUPFAM" id="SSF53137">
    <property type="entry name" value="Translational machinery components"/>
    <property type="match status" value="1"/>
</dbReference>
<dbReference type="Pfam" id="PF03463">
    <property type="entry name" value="eRF1_1"/>
    <property type="match status" value="1"/>
</dbReference>
<dbReference type="SUPFAM" id="SSF55481">
    <property type="entry name" value="N-terminal domain of eukaryotic peptide chain release factor subunit 1, ERF1"/>
    <property type="match status" value="1"/>
</dbReference>
<protein>
    <recommendedName>
        <fullName evidence="5 9">Peptide chain release factor subunit 1</fullName>
    </recommendedName>
    <alternativeName>
        <fullName evidence="8 9">Translation termination factor aRF1</fullName>
    </alternativeName>
</protein>
<organism evidence="11 12">
    <name type="scientific">Natronorubrum thiooxidans</name>
    <dbReference type="NCBI Taxonomy" id="308853"/>
    <lineage>
        <taxon>Archaea</taxon>
        <taxon>Methanobacteriati</taxon>
        <taxon>Methanobacteriota</taxon>
        <taxon>Stenosarchaea group</taxon>
        <taxon>Halobacteria</taxon>
        <taxon>Halobacteriales</taxon>
        <taxon>Natrialbaceae</taxon>
        <taxon>Natronorubrum</taxon>
    </lineage>
</organism>
<dbReference type="AlphaFoldDB" id="A0A1N7GHD3"/>
<gene>
    <name evidence="9" type="primary">prf1</name>
    <name evidence="11" type="ORF">SAMN05421752_11263</name>
</gene>
<dbReference type="PANTHER" id="PTHR10113">
    <property type="entry name" value="PEPTIDE CHAIN RELEASE FACTOR SUBUNIT 1"/>
    <property type="match status" value="1"/>
</dbReference>
<dbReference type="FunFam" id="3.30.420.60:FF:000003">
    <property type="entry name" value="Peptide chain release factor subunit 1"/>
    <property type="match status" value="1"/>
</dbReference>
<accession>A0A1N7GHD3</accession>
<dbReference type="InterPro" id="IPR042226">
    <property type="entry name" value="eFR1_2_sf"/>
</dbReference>
<dbReference type="InterPro" id="IPR005140">
    <property type="entry name" value="eRF1_Pelota-like_N"/>
</dbReference>
<dbReference type="InterPro" id="IPR024049">
    <property type="entry name" value="eRF1_1_sf"/>
</dbReference>
<dbReference type="Gene3D" id="1.20.5.170">
    <property type="match status" value="1"/>
</dbReference>
<dbReference type="Proteomes" id="UP000185936">
    <property type="component" value="Unassembled WGS sequence"/>
</dbReference>
<evidence type="ECO:0000313" key="12">
    <source>
        <dbReference type="Proteomes" id="UP000185936"/>
    </source>
</evidence>
<dbReference type="Gene3D" id="3.30.420.60">
    <property type="entry name" value="eRF1 domain 2"/>
    <property type="match status" value="1"/>
</dbReference>
<comment type="similarity">
    <text evidence="3 9">Belongs to the eukaryotic release factor 1 family.</text>
</comment>
<evidence type="ECO:0000256" key="1">
    <source>
        <dbReference type="ARBA" id="ARBA00002832"/>
    </source>
</evidence>
<keyword evidence="6 9" id="KW-0963">Cytoplasm</keyword>
<evidence type="ECO:0000256" key="2">
    <source>
        <dbReference type="ARBA" id="ARBA00004496"/>
    </source>
</evidence>
<dbReference type="Gene3D" id="3.30.1330.30">
    <property type="match status" value="1"/>
</dbReference>
<dbReference type="InterPro" id="IPR029064">
    <property type="entry name" value="Ribosomal_eL30-like_sf"/>
</dbReference>
<dbReference type="Gene3D" id="3.30.960.10">
    <property type="entry name" value="eRF1 domain 1"/>
    <property type="match status" value="1"/>
</dbReference>
<dbReference type="GO" id="GO:0005737">
    <property type="term" value="C:cytoplasm"/>
    <property type="evidence" value="ECO:0007669"/>
    <property type="project" value="UniProtKB-SubCell"/>
</dbReference>
<evidence type="ECO:0000256" key="5">
    <source>
        <dbReference type="ARBA" id="ARBA00019723"/>
    </source>
</evidence>
<comment type="subcellular location">
    <subcellularLocation>
        <location evidence="2 9">Cytoplasm</location>
    </subcellularLocation>
</comment>
<evidence type="ECO:0000256" key="4">
    <source>
        <dbReference type="ARBA" id="ARBA00011520"/>
    </source>
</evidence>
<dbReference type="Pfam" id="PF03464">
    <property type="entry name" value="eRF1_2"/>
    <property type="match status" value="1"/>
</dbReference>
<dbReference type="InterPro" id="IPR005142">
    <property type="entry name" value="eRF1_3"/>
</dbReference>
<comment type="subunit">
    <text evidence="4 9">Heterodimer of two subunits, one of which binds GTP.</text>
</comment>
<evidence type="ECO:0000256" key="3">
    <source>
        <dbReference type="ARBA" id="ARBA00005326"/>
    </source>
</evidence>
<comment type="function">
    <text evidence="1 9">Directs the termination of nascent peptide synthesis (translation) in response to the termination codons UAA, UAG and UGA.</text>
</comment>
<dbReference type="InterPro" id="IPR005141">
    <property type="entry name" value="eRF1_2"/>
</dbReference>
<dbReference type="OrthoDB" id="1011at2157"/>
<dbReference type="GO" id="GO:0016149">
    <property type="term" value="F:translation release factor activity, codon specific"/>
    <property type="evidence" value="ECO:0007669"/>
    <property type="project" value="UniProtKB-UniRule"/>
</dbReference>
<keyword evidence="12" id="KW-1185">Reference proteome</keyword>
<dbReference type="SUPFAM" id="SSF55315">
    <property type="entry name" value="L30e-like"/>
    <property type="match status" value="1"/>
</dbReference>
<name>A0A1N7GHD3_9EURY</name>
<dbReference type="STRING" id="308853.SAMN05421752_11263"/>
<evidence type="ECO:0000256" key="8">
    <source>
        <dbReference type="ARBA" id="ARBA00031168"/>
    </source>
</evidence>
<dbReference type="HAMAP" id="MF_00424">
    <property type="entry name" value="Rel_fact_arch_1"/>
    <property type="match status" value="1"/>
</dbReference>
<feature type="domain" description="eRF1/Pelota-like N-terminal" evidence="10">
    <location>
        <begin position="7"/>
        <end position="143"/>
    </location>
</feature>
<dbReference type="InterPro" id="IPR020918">
    <property type="entry name" value="Peptide_chain-rel_aRF1"/>
</dbReference>
<proteinExistence type="inferred from homology"/>
<keyword evidence="7 9" id="KW-0648">Protein biosynthesis</keyword>